<sequence>MEVHEQCCNLWFMMAISRRGENEWNWRRSKLCICTLLFILFLSLFCTTRMRICQLASLFSSLLFGWGGT</sequence>
<protein>
    <submittedName>
        <fullName evidence="1">Uncharacterized protein</fullName>
    </submittedName>
</protein>
<evidence type="ECO:0000313" key="1">
    <source>
        <dbReference type="EMBL" id="MBX63550.1"/>
    </source>
</evidence>
<reference evidence="1" key="1">
    <citation type="submission" date="2018-02" db="EMBL/GenBank/DDBJ databases">
        <title>Rhizophora mucronata_Transcriptome.</title>
        <authorList>
            <person name="Meera S.P."/>
            <person name="Sreeshan A."/>
            <person name="Augustine A."/>
        </authorList>
    </citation>
    <scope>NUCLEOTIDE SEQUENCE</scope>
    <source>
        <tissue evidence="1">Leaf</tissue>
    </source>
</reference>
<dbReference type="AlphaFoldDB" id="A0A2P2Q993"/>
<accession>A0A2P2Q993</accession>
<name>A0A2P2Q993_RHIMU</name>
<proteinExistence type="predicted"/>
<organism evidence="1">
    <name type="scientific">Rhizophora mucronata</name>
    <name type="common">Asiatic mangrove</name>
    <dbReference type="NCBI Taxonomy" id="61149"/>
    <lineage>
        <taxon>Eukaryota</taxon>
        <taxon>Viridiplantae</taxon>
        <taxon>Streptophyta</taxon>
        <taxon>Embryophyta</taxon>
        <taxon>Tracheophyta</taxon>
        <taxon>Spermatophyta</taxon>
        <taxon>Magnoliopsida</taxon>
        <taxon>eudicotyledons</taxon>
        <taxon>Gunneridae</taxon>
        <taxon>Pentapetalae</taxon>
        <taxon>rosids</taxon>
        <taxon>fabids</taxon>
        <taxon>Malpighiales</taxon>
        <taxon>Rhizophoraceae</taxon>
        <taxon>Rhizophora</taxon>
    </lineage>
</organism>
<dbReference type="EMBL" id="GGEC01083066">
    <property type="protein sequence ID" value="MBX63550.1"/>
    <property type="molecule type" value="Transcribed_RNA"/>
</dbReference>